<name>A0A4R6EWW7_SCAGO</name>
<sequence length="100" mass="11481">MNMTIEQITAAYPNVAKLESKAGHELLAEIYALLDHVLKENIELRRTKNRKIQITLTKPSKSEQQIFKGEMYKALLVGINVTKRNIEKQLSTHGIFLEFV</sequence>
<protein>
    <submittedName>
        <fullName evidence="1">Uncharacterized protein</fullName>
    </submittedName>
</protein>
<comment type="caution">
    <text evidence="1">The sequence shown here is derived from an EMBL/GenBank/DDBJ whole genome shotgun (WGS) entry which is preliminary data.</text>
</comment>
<accession>A0A4R6EWW7</accession>
<dbReference type="AlphaFoldDB" id="A0A4R6EWW7"/>
<evidence type="ECO:0000313" key="2">
    <source>
        <dbReference type="Proteomes" id="UP000295530"/>
    </source>
</evidence>
<evidence type="ECO:0000313" key="1">
    <source>
        <dbReference type="EMBL" id="TDN64273.1"/>
    </source>
</evidence>
<dbReference type="RefSeq" id="WP_133459890.1">
    <property type="nucleotide sequence ID" value="NZ_SNVX01000001.1"/>
</dbReference>
<reference evidence="1 2" key="1">
    <citation type="submission" date="2019-03" db="EMBL/GenBank/DDBJ databases">
        <title>Genomic analyses of the natural microbiome of Caenorhabditis elegans.</title>
        <authorList>
            <person name="Samuel B."/>
        </authorList>
    </citation>
    <scope>NUCLEOTIDE SEQUENCE [LARGE SCALE GENOMIC DNA]</scope>
    <source>
        <strain evidence="1 2">BIGb0156</strain>
    </source>
</reference>
<dbReference type="Proteomes" id="UP000295530">
    <property type="component" value="Unassembled WGS sequence"/>
</dbReference>
<gene>
    <name evidence="1" type="ORF">EC847_101198</name>
</gene>
<dbReference type="EMBL" id="SNVX01000001">
    <property type="protein sequence ID" value="TDN64273.1"/>
    <property type="molecule type" value="Genomic_DNA"/>
</dbReference>
<proteinExistence type="predicted"/>
<organism evidence="1 2">
    <name type="scientific">Scandinavium goeteborgense</name>
    <dbReference type="NCBI Taxonomy" id="1851514"/>
    <lineage>
        <taxon>Bacteria</taxon>
        <taxon>Pseudomonadati</taxon>
        <taxon>Pseudomonadota</taxon>
        <taxon>Gammaproteobacteria</taxon>
        <taxon>Enterobacterales</taxon>
        <taxon>Enterobacteriaceae</taxon>
        <taxon>Scandinavium</taxon>
    </lineage>
</organism>
<keyword evidence="2" id="KW-1185">Reference proteome</keyword>